<feature type="compositionally biased region" description="Basic and acidic residues" evidence="9">
    <location>
        <begin position="336"/>
        <end position="357"/>
    </location>
</feature>
<feature type="transmembrane region" description="Helical" evidence="10">
    <location>
        <begin position="1418"/>
        <end position="1442"/>
    </location>
</feature>
<feature type="compositionally biased region" description="Polar residues" evidence="9">
    <location>
        <begin position="105"/>
        <end position="115"/>
    </location>
</feature>
<keyword evidence="6 10" id="KW-1133">Transmembrane helix</keyword>
<proteinExistence type="predicted"/>
<feature type="compositionally biased region" description="Polar residues" evidence="9">
    <location>
        <begin position="570"/>
        <end position="580"/>
    </location>
</feature>
<keyword evidence="7" id="KW-0406">Ion transport</keyword>
<reference evidence="11 12" key="1">
    <citation type="journal article" date="2017" name="Int. J. Parasitol.">
        <title>The genome of the protozoan parasite Cystoisospora suis and a reverse vaccinology approach to identify vaccine candidates.</title>
        <authorList>
            <person name="Palmieri N."/>
            <person name="Shrestha A."/>
            <person name="Ruttkowski B."/>
            <person name="Beck T."/>
            <person name="Vogl C."/>
            <person name="Tomley F."/>
            <person name="Blake D.P."/>
            <person name="Joachim A."/>
        </authorList>
    </citation>
    <scope>NUCLEOTIDE SEQUENCE [LARGE SCALE GENOMIC DNA]</scope>
    <source>
        <strain evidence="11 12">Wien I</strain>
    </source>
</reference>
<dbReference type="OrthoDB" id="333002at2759"/>
<feature type="transmembrane region" description="Helical" evidence="10">
    <location>
        <begin position="1462"/>
        <end position="1483"/>
    </location>
</feature>
<feature type="compositionally biased region" description="Basic and acidic residues" evidence="9">
    <location>
        <begin position="1188"/>
        <end position="1198"/>
    </location>
</feature>
<feature type="compositionally biased region" description="Basic residues" evidence="9">
    <location>
        <begin position="417"/>
        <end position="429"/>
    </location>
</feature>
<gene>
    <name evidence="11" type="ORF">CSUI_000467</name>
</gene>
<evidence type="ECO:0000256" key="5">
    <source>
        <dbReference type="ARBA" id="ARBA00022946"/>
    </source>
</evidence>
<feature type="region of interest" description="Disordered" evidence="9">
    <location>
        <begin position="1"/>
        <end position="152"/>
    </location>
</feature>
<evidence type="ECO:0000256" key="2">
    <source>
        <dbReference type="ARBA" id="ARBA00022448"/>
    </source>
</evidence>
<feature type="region of interest" description="Disordered" evidence="9">
    <location>
        <begin position="826"/>
        <end position="845"/>
    </location>
</feature>
<feature type="compositionally biased region" description="Low complexity" evidence="9">
    <location>
        <begin position="358"/>
        <end position="380"/>
    </location>
</feature>
<evidence type="ECO:0000256" key="1">
    <source>
        <dbReference type="ARBA" id="ARBA00004141"/>
    </source>
</evidence>
<feature type="region of interest" description="Disordered" evidence="9">
    <location>
        <begin position="325"/>
        <end position="380"/>
    </location>
</feature>
<feature type="compositionally biased region" description="Polar residues" evidence="9">
    <location>
        <begin position="826"/>
        <end position="835"/>
    </location>
</feature>
<evidence type="ECO:0000313" key="12">
    <source>
        <dbReference type="Proteomes" id="UP000221165"/>
    </source>
</evidence>
<feature type="compositionally biased region" description="Polar residues" evidence="9">
    <location>
        <begin position="1120"/>
        <end position="1137"/>
    </location>
</feature>
<feature type="compositionally biased region" description="Basic residues" evidence="9">
    <location>
        <begin position="178"/>
        <end position="188"/>
    </location>
</feature>
<evidence type="ECO:0000256" key="6">
    <source>
        <dbReference type="ARBA" id="ARBA00022989"/>
    </source>
</evidence>
<evidence type="ECO:0000313" key="11">
    <source>
        <dbReference type="EMBL" id="PHJ25681.1"/>
    </source>
</evidence>
<feature type="compositionally biased region" description="Low complexity" evidence="9">
    <location>
        <begin position="1209"/>
        <end position="1224"/>
    </location>
</feature>
<comment type="caution">
    <text evidence="11">The sequence shown here is derived from an EMBL/GenBank/DDBJ whole genome shotgun (WGS) entry which is preliminary data.</text>
</comment>
<dbReference type="VEuPathDB" id="ToxoDB:CSUI_000467"/>
<keyword evidence="5" id="KW-0809">Transit peptide</keyword>
<dbReference type="RefSeq" id="XP_067927327.1">
    <property type="nucleotide sequence ID" value="XM_068060701.1"/>
</dbReference>
<evidence type="ECO:0000256" key="8">
    <source>
        <dbReference type="ARBA" id="ARBA00023136"/>
    </source>
</evidence>
<accession>A0A2C6KNV8</accession>
<protein>
    <submittedName>
        <fullName evidence="11">Family mg2+ transporter protein</fullName>
    </submittedName>
</protein>
<name>A0A2C6KNV8_9APIC</name>
<feature type="region of interest" description="Disordered" evidence="9">
    <location>
        <begin position="882"/>
        <end position="919"/>
    </location>
</feature>
<evidence type="ECO:0000256" key="3">
    <source>
        <dbReference type="ARBA" id="ARBA00022692"/>
    </source>
</evidence>
<feature type="region of interest" description="Disordered" evidence="9">
    <location>
        <begin position="175"/>
        <end position="246"/>
    </location>
</feature>
<feature type="compositionally biased region" description="Polar residues" evidence="9">
    <location>
        <begin position="1090"/>
        <end position="1101"/>
    </location>
</feature>
<keyword evidence="8 10" id="KW-0472">Membrane</keyword>
<feature type="compositionally biased region" description="Basic and acidic residues" evidence="9">
    <location>
        <begin position="902"/>
        <end position="913"/>
    </location>
</feature>
<sequence>MADANRDFAYPRGKGRRGEGHSAGGRQDEGAVSAGKQEAKVNDNRASLSPHREMRGSWSTESFVERRGVLPVRGEDEEQSVHHSSQTHSHHVFRGILSRAAHPSKQGQRQHQSRAPRSGADQVAGAAGQSSSRGDESAPDAFPTGSAVRLSGLGRGSEYYNEAIWEIFEERADEGKKGRYRAGLRSRRNSAEESSAGKTPQEESEERWIRDQPVLTDTGQPERRERTGSESLYLDTRGGRWGRGRGEETAIVSVSVPVEEVQRGVSPPHAPSVTRHGRRSSQEKEVCVQEKAERTARLLGVNDADGSWRSGSELVKAEEKVAGSGFIPLDGNQQENRVHASWDDGKRRSAQGEEEASRGFSSSGASSRSSSPSSGGKVSETLSSLHTQLLQSQIQTGTPWVAQFVCRAVAAFRGAARLRHPRSRSRRRSNGRENESVLSSSTAQKVRGARNHRKVQVPVNGVLPQSRDPEGYSASEDANDRSRGNSSFSRQEARERAPLPTRYSNAPGGHGPHPSLYLSGVDHRPTKSGLPQDGIEGFGSHTRGYEDRAPSPRHHRAERPLSLPLHVMNDRSQSSGTLDGSNAPPAGLPSLPAYPPVGDDYLEEAADVSWGAARETEKQGAQKLKHRGRWYSIVSLFRGRFRRKRQSRTASVTQWEEDNCTATLVAVADAAEDLPPRPPLALPVQQARRLRTHVLIQVQGGSHRILELQVAEVLRRIDGQCRADERKQRAYLRRLARANRRRSQWRESEEVTETTSLENCSPSKELGEKVEPCACRRVHRTTEGSKGAVFCCCCCEGTRGCDCDAALSFACNQRRDRTCRQRFSCQGYDHQSPSDPGSPCEKLTRAEGASASSMPRCRHHHHHCYSCPSFHAEGYIGGQGTHARTSCRRRSKRKEGARRFSPRGDPEDRRGGRWEASGAGSSIGRLTYRDCRQAFTDVHPIPSIEIRRHVILVCLPPVTCFVLWNCVYLVMCDDLEPDQLISQLSKLTKHYADHGHLYEEMGMGPLPRHRRAHRRHDRSDEMVAGEDFSTEKKDEAEVACKPPNLDPSVGQGPLTGSVQGSHFPSKPRLDLGEADKVLDNGLKLPDYKSDTLSSLETSNGTPCVRTPVPTKLEGEGIMTGTETAQGLVQNKEAQASGTERAPDSRTTRPASVAGEKEKTEQNDDRATEIGQTEARSEKEQETCQIHKGKQEKMEELASKRKSTNNVNASSSGFSSGSTSSSSETGDSESDEERHRSSVHHARRKTVASDFSEGSGRQPGSPKNHLPFEFAALECIFFAAFQQLNSDILYLERKFAEVHRRTSKGTAEVSSVLMDSLHSLKEPVALYEDRVSAFDKAFDELLSNSADLHRMELTALHAKPDLYDDDPYMDHVNPDLEILLEYFDQEMDQFKVRVRHLKEGIDNTERLISLRLSLMRNRLIQWELAAAVVSSGLAIGTCISGLFGMNLENGFEDGKARSHETFLIVSSIVTAVAFFSIFVVVYLIKTLVL</sequence>
<feature type="compositionally biased region" description="Basic and acidic residues" evidence="9">
    <location>
        <begin position="1154"/>
        <end position="1167"/>
    </location>
</feature>
<evidence type="ECO:0000256" key="10">
    <source>
        <dbReference type="SAM" id="Phobius"/>
    </source>
</evidence>
<comment type="subcellular location">
    <subcellularLocation>
        <location evidence="1">Membrane</location>
        <topology evidence="1">Multi-pass membrane protein</topology>
    </subcellularLocation>
</comment>
<dbReference type="Proteomes" id="UP000221165">
    <property type="component" value="Unassembled WGS sequence"/>
</dbReference>
<dbReference type="PANTHER" id="PTHR13890:SF0">
    <property type="entry name" value="MAGNESIUM TRANSPORTER MRS2 HOMOLOG, MITOCHONDRIAL"/>
    <property type="match status" value="1"/>
</dbReference>
<dbReference type="PANTHER" id="PTHR13890">
    <property type="entry name" value="RNA SPLICING PROTEIN MRS2, MITOCHONDRIAL"/>
    <property type="match status" value="1"/>
</dbReference>
<feature type="compositionally biased region" description="Basic and acidic residues" evidence="9">
    <location>
        <begin position="1067"/>
        <end position="1078"/>
    </location>
</feature>
<feature type="compositionally biased region" description="Basic and acidic residues" evidence="9">
    <location>
        <begin position="1029"/>
        <end position="1038"/>
    </location>
</feature>
<dbReference type="EMBL" id="MIGC01000185">
    <property type="protein sequence ID" value="PHJ25681.1"/>
    <property type="molecule type" value="Genomic_DNA"/>
</dbReference>
<dbReference type="GO" id="GO:0016020">
    <property type="term" value="C:membrane"/>
    <property type="evidence" value="ECO:0007669"/>
    <property type="project" value="UniProtKB-SubCell"/>
</dbReference>
<organism evidence="11 12">
    <name type="scientific">Cystoisospora suis</name>
    <dbReference type="NCBI Taxonomy" id="483139"/>
    <lineage>
        <taxon>Eukaryota</taxon>
        <taxon>Sar</taxon>
        <taxon>Alveolata</taxon>
        <taxon>Apicomplexa</taxon>
        <taxon>Conoidasida</taxon>
        <taxon>Coccidia</taxon>
        <taxon>Eucoccidiorida</taxon>
        <taxon>Eimeriorina</taxon>
        <taxon>Sarcocystidae</taxon>
        <taxon>Cystoisospora</taxon>
    </lineage>
</organism>
<feature type="region of interest" description="Disordered" evidence="9">
    <location>
        <begin position="417"/>
        <end position="598"/>
    </location>
</feature>
<feature type="region of interest" description="Disordered" evidence="9">
    <location>
        <begin position="261"/>
        <end position="286"/>
    </location>
</feature>
<dbReference type="Gene3D" id="1.20.58.340">
    <property type="entry name" value="Magnesium transport protein CorA, transmembrane region"/>
    <property type="match status" value="1"/>
</dbReference>
<feature type="compositionally biased region" description="Basic residues" evidence="9">
    <location>
        <begin position="885"/>
        <end position="896"/>
    </location>
</feature>
<evidence type="ECO:0000256" key="4">
    <source>
        <dbReference type="ARBA" id="ARBA00022842"/>
    </source>
</evidence>
<dbReference type="GO" id="GO:0015095">
    <property type="term" value="F:magnesium ion transmembrane transporter activity"/>
    <property type="evidence" value="ECO:0007669"/>
    <property type="project" value="TreeGrafter"/>
</dbReference>
<dbReference type="GeneID" id="94423912"/>
<keyword evidence="2" id="KW-0813">Transport</keyword>
<dbReference type="CDD" id="cd12823">
    <property type="entry name" value="Mrs2_Mfm1p-like"/>
    <property type="match status" value="1"/>
</dbReference>
<dbReference type="InterPro" id="IPR039204">
    <property type="entry name" value="MRS2-like"/>
</dbReference>
<keyword evidence="12" id="KW-1185">Reference proteome</keyword>
<evidence type="ECO:0000256" key="9">
    <source>
        <dbReference type="SAM" id="MobiDB-lite"/>
    </source>
</evidence>
<dbReference type="Pfam" id="PF22099">
    <property type="entry name" value="MRS2-like"/>
    <property type="match status" value="1"/>
</dbReference>
<keyword evidence="4" id="KW-0460">Magnesium</keyword>
<evidence type="ECO:0000256" key="7">
    <source>
        <dbReference type="ARBA" id="ARBA00023065"/>
    </source>
</evidence>
<feature type="region of interest" description="Disordered" evidence="9">
    <location>
        <begin position="1013"/>
        <end position="1262"/>
    </location>
</feature>
<feature type="compositionally biased region" description="Basic residues" evidence="9">
    <location>
        <begin position="1236"/>
        <end position="1245"/>
    </location>
</feature>
<keyword evidence="3 10" id="KW-0812">Transmembrane</keyword>